<protein>
    <submittedName>
        <fullName evidence="2">Phage integrase N-terminal SAM-like domain-containing protein</fullName>
    </submittedName>
</protein>
<evidence type="ECO:0000313" key="2">
    <source>
        <dbReference type="EMBL" id="WMW24387.1"/>
    </source>
</evidence>
<accession>A0AA51YKY6</accession>
<organism evidence="2 3">
    <name type="scientific">Methanolobus sediminis</name>
    <dbReference type="NCBI Taxonomy" id="3072978"/>
    <lineage>
        <taxon>Archaea</taxon>
        <taxon>Methanobacteriati</taxon>
        <taxon>Methanobacteriota</taxon>
        <taxon>Stenosarchaea group</taxon>
        <taxon>Methanomicrobia</taxon>
        <taxon>Methanosarcinales</taxon>
        <taxon>Methanosarcinaceae</taxon>
        <taxon>Methanolobus</taxon>
    </lineage>
</organism>
<dbReference type="GO" id="GO:0003677">
    <property type="term" value="F:DNA binding"/>
    <property type="evidence" value="ECO:0007669"/>
    <property type="project" value="UniProtKB-KW"/>
</dbReference>
<proteinExistence type="predicted"/>
<gene>
    <name evidence="2" type="ORF">RE474_09830</name>
</gene>
<reference evidence="2 3" key="1">
    <citation type="submission" date="2023-08" db="EMBL/GenBank/DDBJ databases">
        <title>Methanolobus mangrovi sp. nov. and Methanolobus sediminis sp. nov, two novel methylotrophic methanogens isolated from mangrove sediments in China.</title>
        <authorList>
            <person name="Zhou J."/>
        </authorList>
    </citation>
    <scope>NUCLEOTIDE SEQUENCE [LARGE SCALE GENOMIC DNA]</scope>
    <source>
        <strain evidence="2 3">FTZ6</strain>
    </source>
</reference>
<dbReference type="GeneID" id="84233017"/>
<dbReference type="RefSeq" id="WP_309310200.1">
    <property type="nucleotide sequence ID" value="NZ_CP133592.1"/>
</dbReference>
<dbReference type="InterPro" id="IPR010998">
    <property type="entry name" value="Integrase_recombinase_N"/>
</dbReference>
<name>A0AA51YKY6_9EURY</name>
<dbReference type="Proteomes" id="UP001182908">
    <property type="component" value="Chromosome"/>
</dbReference>
<dbReference type="KEGG" id="mseb:RE474_09830"/>
<keyword evidence="1" id="KW-0238">DNA-binding</keyword>
<evidence type="ECO:0000256" key="1">
    <source>
        <dbReference type="ARBA" id="ARBA00023125"/>
    </source>
</evidence>
<dbReference type="EMBL" id="CP133592">
    <property type="protein sequence ID" value="WMW24387.1"/>
    <property type="molecule type" value="Genomic_DNA"/>
</dbReference>
<sequence length="85" mass="10288">MESYTFLKYCNNKNVNHINKKDIEKYILYRRKNNKPKTVHSDSMDLRLFFKWLNPESDFFENIKVIEPLSCPCEIVPQKLMNSRT</sequence>
<dbReference type="Gene3D" id="1.10.150.130">
    <property type="match status" value="1"/>
</dbReference>
<evidence type="ECO:0000313" key="3">
    <source>
        <dbReference type="Proteomes" id="UP001182908"/>
    </source>
</evidence>
<dbReference type="AlphaFoldDB" id="A0AA51YKY6"/>
<keyword evidence="3" id="KW-1185">Reference proteome</keyword>